<dbReference type="EMBL" id="JFKB01000002">
    <property type="protein sequence ID" value="OSQ49610.1"/>
    <property type="molecule type" value="Genomic_DNA"/>
</dbReference>
<name>A0A1Y2LF79_9PROT</name>
<evidence type="ECO:0000313" key="1">
    <source>
        <dbReference type="EMBL" id="OSQ49610.1"/>
    </source>
</evidence>
<evidence type="ECO:0008006" key="3">
    <source>
        <dbReference type="Google" id="ProtNLM"/>
    </source>
</evidence>
<proteinExistence type="predicted"/>
<dbReference type="Proteomes" id="UP000193396">
    <property type="component" value="Unassembled WGS sequence"/>
</dbReference>
<dbReference type="RefSeq" id="WP_085616304.1">
    <property type="nucleotide sequence ID" value="NZ_JFKB01000002.1"/>
</dbReference>
<dbReference type="OrthoDB" id="7364610at2"/>
<protein>
    <recommendedName>
        <fullName evidence="3">DUF4376 domain-containing protein</fullName>
    </recommendedName>
</protein>
<organism evidence="1 2">
    <name type="scientific">Thalassospira alkalitolerans</name>
    <dbReference type="NCBI Taxonomy" id="1293890"/>
    <lineage>
        <taxon>Bacteria</taxon>
        <taxon>Pseudomonadati</taxon>
        <taxon>Pseudomonadota</taxon>
        <taxon>Alphaproteobacteria</taxon>
        <taxon>Rhodospirillales</taxon>
        <taxon>Thalassospiraceae</taxon>
        <taxon>Thalassospira</taxon>
    </lineage>
</organism>
<comment type="caution">
    <text evidence="1">The sequence shown here is derived from an EMBL/GenBank/DDBJ whole genome shotgun (WGS) entry which is preliminary data.</text>
</comment>
<gene>
    <name evidence="1" type="ORF">TALK_04610</name>
</gene>
<keyword evidence="2" id="KW-1185">Reference proteome</keyword>
<reference evidence="1 2" key="1">
    <citation type="submission" date="2014-03" db="EMBL/GenBank/DDBJ databases">
        <title>The draft genome sequence of Thalassospira alkalitolerans JCM 18968.</title>
        <authorList>
            <person name="Lai Q."/>
            <person name="Shao Z."/>
        </authorList>
    </citation>
    <scope>NUCLEOTIDE SEQUENCE [LARGE SCALE GENOMIC DNA]</scope>
    <source>
        <strain evidence="1 2">JCM 18968</strain>
    </source>
</reference>
<accession>A0A1Y2LF79</accession>
<evidence type="ECO:0000313" key="2">
    <source>
        <dbReference type="Proteomes" id="UP000193396"/>
    </source>
</evidence>
<dbReference type="AlphaFoldDB" id="A0A1Y2LF79"/>
<dbReference type="STRING" id="1293890.TALK_04610"/>
<sequence length="225" mass="24408">MTVLYAICDDQWALVRTARSPMGLKAETGKTYTNAALASVVDLRANFVLVIDQGTKPDQEWQTVIGNPAVVINGDPEEPETMTAMLEYTVQPISLDAAKAKLERKVKDHKFSRMAGGVSFDVSGTTYVVQTDAKSRELIDNVYELAKAEMLENGQVVRMLSNASPLLAQPQIIALKLSVGAMLCACTDAQTEREYAIDALPDDLQAHIDFDVTAGFPAFPVAPAE</sequence>